<dbReference type="Proteomes" id="UP001356170">
    <property type="component" value="Unassembled WGS sequence"/>
</dbReference>
<keyword evidence="1" id="KW-0812">Transmembrane</keyword>
<evidence type="ECO:0000313" key="3">
    <source>
        <dbReference type="Proteomes" id="UP001356170"/>
    </source>
</evidence>
<keyword evidence="1" id="KW-1133">Transmembrane helix</keyword>
<gene>
    <name evidence="2" type="ORF">V3390_09435</name>
</gene>
<feature type="transmembrane region" description="Helical" evidence="1">
    <location>
        <begin position="12"/>
        <end position="37"/>
    </location>
</feature>
<sequence>MSNFGPSGPELVGYLIIFAIIFIALGVLIALGFQWLWPILISWLHEVTA</sequence>
<comment type="caution">
    <text evidence="2">The sequence shown here is derived from an EMBL/GenBank/DDBJ whole genome shotgun (WGS) entry which is preliminary data.</text>
</comment>
<reference evidence="2 3" key="1">
    <citation type="submission" date="2024-01" db="EMBL/GenBank/DDBJ databases">
        <title>Novel species of the genus Luteimonas isolated from rivers.</title>
        <authorList>
            <person name="Lu H."/>
        </authorList>
    </citation>
    <scope>NUCLEOTIDE SEQUENCE [LARGE SCALE GENOMIC DNA]</scope>
    <source>
        <strain evidence="2 3">FXH3W</strain>
    </source>
</reference>
<organism evidence="2 3">
    <name type="scientific">Aquilutibacter rugosus</name>
    <dbReference type="NCBI Taxonomy" id="3115820"/>
    <lineage>
        <taxon>Bacteria</taxon>
        <taxon>Pseudomonadati</taxon>
        <taxon>Pseudomonadota</taxon>
        <taxon>Gammaproteobacteria</taxon>
        <taxon>Lysobacterales</taxon>
        <taxon>Lysobacteraceae</taxon>
        <taxon>Aquilutibacter</taxon>
    </lineage>
</organism>
<proteinExistence type="predicted"/>
<dbReference type="RefSeq" id="WP_331704233.1">
    <property type="nucleotide sequence ID" value="NZ_JAZHBO010000002.1"/>
</dbReference>
<name>A0ABU7V3N2_9GAMM</name>
<evidence type="ECO:0000256" key="1">
    <source>
        <dbReference type="SAM" id="Phobius"/>
    </source>
</evidence>
<protein>
    <submittedName>
        <fullName evidence="2">Uncharacterized protein</fullName>
    </submittedName>
</protein>
<dbReference type="EMBL" id="JAZHBO010000002">
    <property type="protein sequence ID" value="MEF2156442.1"/>
    <property type="molecule type" value="Genomic_DNA"/>
</dbReference>
<keyword evidence="1" id="KW-0472">Membrane</keyword>
<keyword evidence="3" id="KW-1185">Reference proteome</keyword>
<accession>A0ABU7V3N2</accession>
<evidence type="ECO:0000313" key="2">
    <source>
        <dbReference type="EMBL" id="MEF2156442.1"/>
    </source>
</evidence>